<feature type="binding site" evidence="15">
    <location>
        <position position="75"/>
    </location>
    <ligand>
        <name>Zn(2+)</name>
        <dbReference type="ChEBI" id="CHEBI:29105"/>
    </ligand>
</feature>
<dbReference type="SUPFAM" id="SSF53155">
    <property type="entry name" value="Methylated DNA-protein cysteine methyltransferase domain"/>
    <property type="match status" value="1"/>
</dbReference>
<evidence type="ECO:0000256" key="4">
    <source>
        <dbReference type="ARBA" id="ARBA00022603"/>
    </source>
</evidence>
<dbReference type="InterPro" id="IPR014048">
    <property type="entry name" value="MethylDNA_cys_MeTrfase_DNA-bd"/>
</dbReference>
<dbReference type="InterPro" id="IPR016221">
    <property type="entry name" value="Bifunct_regulatory_prot_Ada"/>
</dbReference>
<feature type="binding site" evidence="15">
    <location>
        <position position="41"/>
    </location>
    <ligand>
        <name>Zn(2+)</name>
        <dbReference type="ChEBI" id="CHEBI:29105"/>
    </ligand>
</feature>
<dbReference type="SUPFAM" id="SSF57884">
    <property type="entry name" value="Ada DNA repair protein, N-terminal domain (N-Ada 10)"/>
    <property type="match status" value="1"/>
</dbReference>
<dbReference type="SMART" id="SM00342">
    <property type="entry name" value="HTH_ARAC"/>
    <property type="match status" value="1"/>
</dbReference>
<evidence type="ECO:0000256" key="12">
    <source>
        <dbReference type="HAMAP-Rule" id="MF_00772"/>
    </source>
</evidence>
<keyword evidence="6 12" id="KW-0227">DNA damage</keyword>
<comment type="cofactor">
    <cofactor evidence="14">
        <name>Zn(2+)</name>
        <dbReference type="ChEBI" id="CHEBI:29105"/>
    </cofactor>
    <text evidence="14">Binds 1 zinc ion per subunit.</text>
</comment>
<dbReference type="PROSITE" id="PS00374">
    <property type="entry name" value="MGMT"/>
    <property type="match status" value="1"/>
</dbReference>
<keyword evidence="4 12" id="KW-0489">Methyltransferase</keyword>
<dbReference type="EC" id="2.1.1.63" evidence="12"/>
<comment type="miscellaneous">
    <text evidence="12">This enzyme catalyzes only one turnover and therefore is not strictly catalytic. According to one definition, an enzyme is a biocatalyst that acts repeatedly and over many reaction cycles.</text>
</comment>
<dbReference type="PROSITE" id="PS01124">
    <property type="entry name" value="HTH_ARAC_FAMILY_2"/>
    <property type="match status" value="1"/>
</dbReference>
<feature type="binding site" evidence="14">
    <location>
        <position position="48"/>
    </location>
    <ligand>
        <name>DNA</name>
        <dbReference type="ChEBI" id="CHEBI:16991"/>
    </ligand>
</feature>
<dbReference type="InterPro" id="IPR001497">
    <property type="entry name" value="MethylDNA_cys_MeTrfase_AS"/>
</dbReference>
<keyword evidence="3 12" id="KW-0963">Cytoplasm</keyword>
<evidence type="ECO:0000256" key="15">
    <source>
        <dbReference type="PIRSR" id="PIRSR000409-3"/>
    </source>
</evidence>
<comment type="function">
    <text evidence="12">Involved in the cellular defense against the biological effects of O6-methylguanine (O6-MeG) and O4-methylthymine (O4-MeT) in DNA. Repairs the methylated nucleobase in DNA by stoichiometrically transferring the methyl group to a cysteine residue in the enzyme. This is a suicide reaction: the enzyme is irreversibly inactivated.</text>
</comment>
<keyword evidence="10 12" id="KW-0234">DNA repair</keyword>
<dbReference type="KEGG" id="lpav:PLANPX_2052"/>
<dbReference type="Pfam" id="PF02805">
    <property type="entry name" value="Ada_Zn_binding"/>
    <property type="match status" value="1"/>
</dbReference>
<feature type="binding site" evidence="15">
    <location>
        <position position="45"/>
    </location>
    <ligand>
        <name>Zn(2+)</name>
        <dbReference type="ChEBI" id="CHEBI:29105"/>
    </ligand>
</feature>
<dbReference type="InterPro" id="IPR009057">
    <property type="entry name" value="Homeodomain-like_sf"/>
</dbReference>
<dbReference type="Pfam" id="PF12833">
    <property type="entry name" value="HTH_18"/>
    <property type="match status" value="1"/>
</dbReference>
<comment type="catalytic activity">
    <reaction evidence="1 12">
        <text>a 4-O-methyl-thymidine in DNA + L-cysteinyl-[protein] = a thymidine in DNA + S-methyl-L-cysteinyl-[protein]</text>
        <dbReference type="Rhea" id="RHEA:53428"/>
        <dbReference type="Rhea" id="RHEA-COMP:10131"/>
        <dbReference type="Rhea" id="RHEA-COMP:10132"/>
        <dbReference type="Rhea" id="RHEA-COMP:13555"/>
        <dbReference type="Rhea" id="RHEA-COMP:13556"/>
        <dbReference type="ChEBI" id="CHEBI:29950"/>
        <dbReference type="ChEBI" id="CHEBI:82612"/>
        <dbReference type="ChEBI" id="CHEBI:137386"/>
        <dbReference type="ChEBI" id="CHEBI:137387"/>
        <dbReference type="EC" id="2.1.1.63"/>
    </reaction>
</comment>
<evidence type="ECO:0000256" key="14">
    <source>
        <dbReference type="PIRSR" id="PIRSR000409-2"/>
    </source>
</evidence>
<dbReference type="GO" id="GO:0003700">
    <property type="term" value="F:DNA-binding transcription factor activity"/>
    <property type="evidence" value="ECO:0007669"/>
    <property type="project" value="InterPro"/>
</dbReference>
<feature type="domain" description="HTH araC/xylS-type" evidence="16">
    <location>
        <begin position="112"/>
        <end position="185"/>
    </location>
</feature>
<evidence type="ECO:0000256" key="3">
    <source>
        <dbReference type="ARBA" id="ARBA00022490"/>
    </source>
</evidence>
<dbReference type="InterPro" id="IPR023546">
    <property type="entry name" value="MGMT"/>
</dbReference>
<evidence type="ECO:0000256" key="11">
    <source>
        <dbReference type="ARBA" id="ARBA00049348"/>
    </source>
</evidence>
<reference evidence="18" key="1">
    <citation type="submission" date="2019-10" db="EMBL/GenBank/DDBJ databases">
        <title>Lacipirellula parvula gen. nov., sp. nov., representing a lineage of planctomycetes widespread in freshwater anoxic habitats, and description of the family Lacipirellulaceae.</title>
        <authorList>
            <person name="Dedysh S.N."/>
            <person name="Kulichevskaya I.S."/>
            <person name="Beletsky A.V."/>
            <person name="Rakitin A.L."/>
            <person name="Mardanov A.V."/>
            <person name="Ivanova A.A."/>
            <person name="Saltykova V.X."/>
            <person name="Rijpstra W.I.C."/>
            <person name="Sinninghe Damste J.S."/>
            <person name="Ravin N.V."/>
        </authorList>
    </citation>
    <scope>NUCLEOTIDE SEQUENCE [LARGE SCALE GENOMIC DNA]</scope>
    <source>
        <strain evidence="18">PX69</strain>
    </source>
</reference>
<dbReference type="PANTHER" id="PTHR10815:SF5">
    <property type="entry name" value="METHYLATED-DNA--PROTEIN-CYSTEINE METHYLTRANSFERASE"/>
    <property type="match status" value="1"/>
</dbReference>
<evidence type="ECO:0000256" key="2">
    <source>
        <dbReference type="ARBA" id="ARBA00008711"/>
    </source>
</evidence>
<feature type="binding site" evidence="14">
    <location>
        <position position="70"/>
    </location>
    <ligand>
        <name>DNA</name>
        <dbReference type="ChEBI" id="CHEBI:16991"/>
    </ligand>
</feature>
<dbReference type="GO" id="GO:0043565">
    <property type="term" value="F:sequence-specific DNA binding"/>
    <property type="evidence" value="ECO:0007669"/>
    <property type="project" value="InterPro"/>
</dbReference>
<dbReference type="InterPro" id="IPR004026">
    <property type="entry name" value="Ada_DNA_repair_Zn-bd"/>
</dbReference>
<feature type="active site" description="Nucleophile; methyl group acceptor from either O6-methylguanine or O4-methylthymine" evidence="13">
    <location>
        <position position="323"/>
    </location>
</feature>
<proteinExistence type="inferred from homology"/>
<accession>A0A5K7X767</accession>
<feature type="binding site" evidence="14">
    <location>
        <position position="46"/>
    </location>
    <ligand>
        <name>DNA</name>
        <dbReference type="ChEBI" id="CHEBI:16991"/>
    </ligand>
</feature>
<keyword evidence="14" id="KW-0862">Zinc</keyword>
<dbReference type="GO" id="GO:0006307">
    <property type="term" value="P:DNA alkylation repair"/>
    <property type="evidence" value="ECO:0007669"/>
    <property type="project" value="UniProtKB-UniRule"/>
</dbReference>
<dbReference type="InterPro" id="IPR036217">
    <property type="entry name" value="MethylDNA_cys_MeTrfase_DNAb"/>
</dbReference>
<protein>
    <recommendedName>
        <fullName evidence="12">Methylated-DNA--protein-cysteine methyltransferase</fullName>
        <ecNumber evidence="12">2.1.1.63</ecNumber>
    </recommendedName>
    <alternativeName>
        <fullName evidence="12">6-O-methylguanine-DNA methyltransferase</fullName>
        <shortName evidence="12">MGMT</shortName>
    </alternativeName>
    <alternativeName>
        <fullName evidence="12">O-6-methylguanine-DNA-alkyltransferase</fullName>
    </alternativeName>
</protein>
<dbReference type="Pfam" id="PF02870">
    <property type="entry name" value="Methyltransf_1N"/>
    <property type="match status" value="1"/>
</dbReference>
<dbReference type="GO" id="GO:0003908">
    <property type="term" value="F:methylated-DNA-[protein]-cysteine S-methyltransferase activity"/>
    <property type="evidence" value="ECO:0007669"/>
    <property type="project" value="UniProtKB-UniRule"/>
</dbReference>
<evidence type="ECO:0000256" key="6">
    <source>
        <dbReference type="ARBA" id="ARBA00022763"/>
    </source>
</evidence>
<evidence type="ECO:0000256" key="13">
    <source>
        <dbReference type="PIRSR" id="PIRSR000409-1"/>
    </source>
</evidence>
<feature type="binding site" evidence="15">
    <location>
        <position position="72"/>
    </location>
    <ligand>
        <name>Zn(2+)</name>
        <dbReference type="ChEBI" id="CHEBI:29105"/>
    </ligand>
</feature>
<keyword evidence="8" id="KW-0010">Activator</keyword>
<keyword evidence="9" id="KW-0804">Transcription</keyword>
<dbReference type="SUPFAM" id="SSF46767">
    <property type="entry name" value="Methylated DNA-protein cysteine methyltransferase, C-terminal domain"/>
    <property type="match status" value="1"/>
</dbReference>
<dbReference type="GO" id="GO:0008270">
    <property type="term" value="F:zinc ion binding"/>
    <property type="evidence" value="ECO:0007669"/>
    <property type="project" value="InterPro"/>
</dbReference>
<evidence type="ECO:0000256" key="10">
    <source>
        <dbReference type="ARBA" id="ARBA00023204"/>
    </source>
</evidence>
<dbReference type="InterPro" id="IPR035451">
    <property type="entry name" value="Ada-like_dom_sf"/>
</dbReference>
<dbReference type="NCBIfam" id="TIGR00589">
    <property type="entry name" value="ogt"/>
    <property type="match status" value="1"/>
</dbReference>
<feature type="binding site" evidence="14">
    <location>
        <position position="37"/>
    </location>
    <ligand>
        <name>DNA</name>
        <dbReference type="ChEBI" id="CHEBI:16991"/>
    </ligand>
</feature>
<keyword evidence="18" id="KW-1185">Reference proteome</keyword>
<dbReference type="FunFam" id="1.10.10.10:FF:000214">
    <property type="entry name" value="Methylated-DNA--protein-cysteine methyltransferase"/>
    <property type="match status" value="1"/>
</dbReference>
<sequence>MTANALPSTANFDQRYDAITRRDPEYVGSFVTAVKTTGIFCHPTCRARTPKRENVEFFATAHEAIVHGYRPCKVCKPMEAPDETPGFIQALIEELQADPSLRYRADDLRRRGIEPATVRRWFLRHHQMTFNAYQRMLRLNRAYRELSAGQSVAAAAFDSGYESLSGFTDGFRNALGTPPSQASAATVIHLARLSTPLGPMVACATDEGVCLCEFADRRMLETEFADLRKRLNAVILPADDNPHLGQLDRELQEYFAGTRTVFETPLHTPTTPFRQRVWDELITIPYGATRSYGEQAERIGKPTAVRAVASANGQNRIAIVIPCHRVIGADGSLTGYAGGLARKQWLLDHERRHSG</sequence>
<dbReference type="EMBL" id="AP021861">
    <property type="protein sequence ID" value="BBO32440.1"/>
    <property type="molecule type" value="Genomic_DNA"/>
</dbReference>
<evidence type="ECO:0000256" key="5">
    <source>
        <dbReference type="ARBA" id="ARBA00022679"/>
    </source>
</evidence>
<dbReference type="RefSeq" id="WP_152098409.1">
    <property type="nucleotide sequence ID" value="NZ_AP021861.1"/>
</dbReference>
<dbReference type="Gene3D" id="3.30.160.70">
    <property type="entry name" value="Methylated DNA-protein cysteine methyltransferase domain"/>
    <property type="match status" value="1"/>
</dbReference>
<dbReference type="PANTHER" id="PTHR10815">
    <property type="entry name" value="METHYLATED-DNA--PROTEIN-CYSTEINE METHYLTRANSFERASE"/>
    <property type="match status" value="1"/>
</dbReference>
<evidence type="ECO:0000256" key="9">
    <source>
        <dbReference type="ARBA" id="ARBA00023163"/>
    </source>
</evidence>
<dbReference type="CDD" id="cd06445">
    <property type="entry name" value="ATase"/>
    <property type="match status" value="1"/>
</dbReference>
<comment type="similarity">
    <text evidence="2 12">Belongs to the MGMT family.</text>
</comment>
<evidence type="ECO:0000313" key="17">
    <source>
        <dbReference type="EMBL" id="BBO32440.1"/>
    </source>
</evidence>
<dbReference type="Proteomes" id="UP000326837">
    <property type="component" value="Chromosome"/>
</dbReference>
<dbReference type="HAMAP" id="MF_00772">
    <property type="entry name" value="OGT"/>
    <property type="match status" value="1"/>
</dbReference>
<feature type="active site" description="Nucleophile; methyl group acceptor from methylphosphotriester" evidence="13">
    <location>
        <position position="41"/>
    </location>
</feature>
<dbReference type="Pfam" id="PF01035">
    <property type="entry name" value="DNA_binding_1"/>
    <property type="match status" value="1"/>
</dbReference>
<evidence type="ECO:0000256" key="7">
    <source>
        <dbReference type="ARBA" id="ARBA00023015"/>
    </source>
</evidence>
<keyword evidence="14" id="KW-0479">Metal-binding</keyword>
<dbReference type="PIRSF" id="PIRSF000409">
    <property type="entry name" value="Ada"/>
    <property type="match status" value="1"/>
</dbReference>
<dbReference type="GO" id="GO:0005737">
    <property type="term" value="C:cytoplasm"/>
    <property type="evidence" value="ECO:0007669"/>
    <property type="project" value="UniProtKB-SubCell"/>
</dbReference>
<feature type="active site" description="Nucleophile; methyl group acceptor" evidence="12">
    <location>
        <position position="323"/>
    </location>
</feature>
<dbReference type="InterPro" id="IPR036631">
    <property type="entry name" value="MGMT_N_sf"/>
</dbReference>
<dbReference type="InterPro" id="IPR036388">
    <property type="entry name" value="WH-like_DNA-bd_sf"/>
</dbReference>
<keyword evidence="7" id="KW-0805">Transcription regulation</keyword>
<evidence type="ECO:0000256" key="1">
    <source>
        <dbReference type="ARBA" id="ARBA00001286"/>
    </source>
</evidence>
<dbReference type="InterPro" id="IPR008332">
    <property type="entry name" value="MethylG_MeTrfase_N"/>
</dbReference>
<name>A0A5K7X767_9BACT</name>
<evidence type="ECO:0000313" key="18">
    <source>
        <dbReference type="Proteomes" id="UP000326837"/>
    </source>
</evidence>
<dbReference type="GO" id="GO:0032259">
    <property type="term" value="P:methylation"/>
    <property type="evidence" value="ECO:0007669"/>
    <property type="project" value="UniProtKB-KW"/>
</dbReference>
<evidence type="ECO:0000256" key="8">
    <source>
        <dbReference type="ARBA" id="ARBA00023159"/>
    </source>
</evidence>
<organism evidence="17 18">
    <name type="scientific">Lacipirellula parvula</name>
    <dbReference type="NCBI Taxonomy" id="2650471"/>
    <lineage>
        <taxon>Bacteria</taxon>
        <taxon>Pseudomonadati</taxon>
        <taxon>Planctomycetota</taxon>
        <taxon>Planctomycetia</taxon>
        <taxon>Pirellulales</taxon>
        <taxon>Lacipirellulaceae</taxon>
        <taxon>Lacipirellula</taxon>
    </lineage>
</organism>
<dbReference type="Gene3D" id="1.10.10.60">
    <property type="entry name" value="Homeodomain-like"/>
    <property type="match status" value="1"/>
</dbReference>
<keyword evidence="5 12" id="KW-0808">Transferase</keyword>
<comment type="catalytic activity">
    <reaction evidence="11 12">
        <text>a 6-O-methyl-2'-deoxyguanosine in DNA + L-cysteinyl-[protein] = S-methyl-L-cysteinyl-[protein] + a 2'-deoxyguanosine in DNA</text>
        <dbReference type="Rhea" id="RHEA:24000"/>
        <dbReference type="Rhea" id="RHEA-COMP:10131"/>
        <dbReference type="Rhea" id="RHEA-COMP:10132"/>
        <dbReference type="Rhea" id="RHEA-COMP:11367"/>
        <dbReference type="Rhea" id="RHEA-COMP:11368"/>
        <dbReference type="ChEBI" id="CHEBI:29950"/>
        <dbReference type="ChEBI" id="CHEBI:82612"/>
        <dbReference type="ChEBI" id="CHEBI:85445"/>
        <dbReference type="ChEBI" id="CHEBI:85448"/>
        <dbReference type="EC" id="2.1.1.63"/>
    </reaction>
</comment>
<gene>
    <name evidence="17" type="ORF">PLANPX_2052</name>
</gene>
<dbReference type="Gene3D" id="3.40.10.10">
    <property type="entry name" value="DNA Methylphosphotriester Repair Domain"/>
    <property type="match status" value="1"/>
</dbReference>
<dbReference type="SUPFAM" id="SSF46689">
    <property type="entry name" value="Homeodomain-like"/>
    <property type="match status" value="1"/>
</dbReference>
<evidence type="ECO:0000259" key="16">
    <source>
        <dbReference type="PROSITE" id="PS01124"/>
    </source>
</evidence>
<dbReference type="AlphaFoldDB" id="A0A5K7X767"/>
<comment type="subcellular location">
    <subcellularLocation>
        <location evidence="12">Cytoplasm</location>
    </subcellularLocation>
</comment>
<dbReference type="Gene3D" id="1.10.10.10">
    <property type="entry name" value="Winged helix-like DNA-binding domain superfamily/Winged helix DNA-binding domain"/>
    <property type="match status" value="1"/>
</dbReference>
<dbReference type="InterPro" id="IPR018060">
    <property type="entry name" value="HTH_AraC"/>
</dbReference>